<comment type="caution">
    <text evidence="2">The sequence shown here is derived from an EMBL/GenBank/DDBJ whole genome shotgun (WGS) entry which is preliminary data.</text>
</comment>
<accession>A0A2P2E6D3</accession>
<dbReference type="EMBL" id="BFBR01000001">
    <property type="protein sequence ID" value="GBF56610.1"/>
    <property type="molecule type" value="Genomic_DNA"/>
</dbReference>
<gene>
    <name evidence="2" type="ORF">PbB2_00267</name>
</gene>
<name>A0A2P2E6D3_9PROT</name>
<dbReference type="Proteomes" id="UP000245086">
    <property type="component" value="Unassembled WGS sequence"/>
</dbReference>
<keyword evidence="3" id="KW-1185">Reference proteome</keyword>
<protein>
    <recommendedName>
        <fullName evidence="4">DUF1192 domain-containing protein</fullName>
    </recommendedName>
</protein>
<dbReference type="AlphaFoldDB" id="A0A2P2E6D3"/>
<evidence type="ECO:0000313" key="3">
    <source>
        <dbReference type="Proteomes" id="UP000245086"/>
    </source>
</evidence>
<evidence type="ECO:0000313" key="2">
    <source>
        <dbReference type="EMBL" id="GBF56610.1"/>
    </source>
</evidence>
<reference evidence="2 3" key="1">
    <citation type="journal article" date="2018" name="Genome Announc.">
        <title>Draft Genome Sequence of "Candidatus Phycosocius bacilliformis," an Alphaproteobacterial Ectosymbiont of the Hydrocarbon-Producing Green Alga Botryococcus braunii.</title>
        <authorList>
            <person name="Tanabe Y."/>
            <person name="Yamaguchi H."/>
            <person name="Watanabe M.M."/>
        </authorList>
    </citation>
    <scope>NUCLEOTIDE SEQUENCE [LARGE SCALE GENOMIC DNA]</scope>
    <source>
        <strain evidence="2 3">BOTRYCO-2</strain>
    </source>
</reference>
<dbReference type="Pfam" id="PF06698">
    <property type="entry name" value="DUF1192"/>
    <property type="match status" value="1"/>
</dbReference>
<sequence length="62" mass="6988">MIDDDPFAKSVPQSVRLEDLSIRELQERISDLEAEIRQINDLIKAKEGSKKAADSFFKTPPG</sequence>
<proteinExistence type="predicted"/>
<evidence type="ECO:0008006" key="4">
    <source>
        <dbReference type="Google" id="ProtNLM"/>
    </source>
</evidence>
<evidence type="ECO:0000256" key="1">
    <source>
        <dbReference type="SAM" id="Coils"/>
    </source>
</evidence>
<feature type="coiled-coil region" evidence="1">
    <location>
        <begin position="15"/>
        <end position="49"/>
    </location>
</feature>
<organism evidence="2 3">
    <name type="scientific">Candidatus Phycosocius bacilliformis</name>
    <dbReference type="NCBI Taxonomy" id="1445552"/>
    <lineage>
        <taxon>Bacteria</taxon>
        <taxon>Pseudomonadati</taxon>
        <taxon>Pseudomonadota</taxon>
        <taxon>Alphaproteobacteria</taxon>
        <taxon>Caulobacterales</taxon>
        <taxon>Caulobacterales incertae sedis</taxon>
        <taxon>Candidatus Phycosocius</taxon>
    </lineage>
</organism>
<dbReference type="OrthoDB" id="7872350at2"/>
<keyword evidence="1" id="KW-0175">Coiled coil</keyword>
<dbReference type="InterPro" id="IPR009579">
    <property type="entry name" value="DUF1192"/>
</dbReference>
<dbReference type="RefSeq" id="WP_108983862.1">
    <property type="nucleotide sequence ID" value="NZ_BFBR01000001.1"/>
</dbReference>